<evidence type="ECO:0000256" key="1">
    <source>
        <dbReference type="PROSITE-ProRule" id="PRU00235"/>
    </source>
</evidence>
<accession>A0A9Q0EF61</accession>
<evidence type="ECO:0000313" key="3">
    <source>
        <dbReference type="EMBL" id="KAJ3604591.1"/>
    </source>
</evidence>
<feature type="region of interest" description="Disordered" evidence="2">
    <location>
        <begin position="87"/>
        <end position="114"/>
    </location>
</feature>
<dbReference type="PROSITE" id="PS50012">
    <property type="entry name" value="RCC1_3"/>
    <property type="match status" value="1"/>
</dbReference>
<proteinExistence type="predicted"/>
<sequence length="114" mass="11811">MGNSVCQLYRIEQVVCPPTLRSNVFTTAAGGQCQPGTALLSWGSGELGQTGHGFPGAIRTGEAHLRQFAQGLVGKVKLLACGSSHSIVATGQQKKDPRGEAESSLNFPSLSTAV</sequence>
<organism evidence="3 4">
    <name type="scientific">Muraenolepis orangiensis</name>
    <name type="common">Patagonian moray cod</name>
    <dbReference type="NCBI Taxonomy" id="630683"/>
    <lineage>
        <taxon>Eukaryota</taxon>
        <taxon>Metazoa</taxon>
        <taxon>Chordata</taxon>
        <taxon>Craniata</taxon>
        <taxon>Vertebrata</taxon>
        <taxon>Euteleostomi</taxon>
        <taxon>Actinopterygii</taxon>
        <taxon>Neopterygii</taxon>
        <taxon>Teleostei</taxon>
        <taxon>Neoteleostei</taxon>
        <taxon>Acanthomorphata</taxon>
        <taxon>Zeiogadaria</taxon>
        <taxon>Gadariae</taxon>
        <taxon>Gadiformes</taxon>
        <taxon>Muraenolepidoidei</taxon>
        <taxon>Muraenolepididae</taxon>
        <taxon>Muraenolepis</taxon>
    </lineage>
</organism>
<feature type="compositionally biased region" description="Polar residues" evidence="2">
    <location>
        <begin position="103"/>
        <end position="114"/>
    </location>
</feature>
<evidence type="ECO:0000256" key="2">
    <source>
        <dbReference type="SAM" id="MobiDB-lite"/>
    </source>
</evidence>
<gene>
    <name evidence="3" type="ORF">NHX12_029331</name>
</gene>
<dbReference type="SUPFAM" id="SSF50985">
    <property type="entry name" value="RCC1/BLIP-II"/>
    <property type="match status" value="1"/>
</dbReference>
<dbReference type="Proteomes" id="UP001148018">
    <property type="component" value="Unassembled WGS sequence"/>
</dbReference>
<evidence type="ECO:0000313" key="4">
    <source>
        <dbReference type="Proteomes" id="UP001148018"/>
    </source>
</evidence>
<dbReference type="OrthoDB" id="5981550at2759"/>
<name>A0A9Q0EF61_9TELE</name>
<feature type="repeat" description="RCC1" evidence="1">
    <location>
        <begin position="37"/>
        <end position="92"/>
    </location>
</feature>
<reference evidence="3" key="1">
    <citation type="submission" date="2022-07" db="EMBL/GenBank/DDBJ databases">
        <title>Chromosome-level genome of Muraenolepis orangiensis.</title>
        <authorList>
            <person name="Kim J."/>
        </authorList>
    </citation>
    <scope>NUCLEOTIDE SEQUENCE</scope>
    <source>
        <strain evidence="3">KU_S4_2022</strain>
        <tissue evidence="3">Muscle</tissue>
    </source>
</reference>
<dbReference type="AlphaFoldDB" id="A0A9Q0EF61"/>
<protein>
    <submittedName>
        <fullName evidence="3">Uncharacterized protein</fullName>
    </submittedName>
</protein>
<dbReference type="EMBL" id="JANIIK010000044">
    <property type="protein sequence ID" value="KAJ3604591.1"/>
    <property type="molecule type" value="Genomic_DNA"/>
</dbReference>
<comment type="caution">
    <text evidence="3">The sequence shown here is derived from an EMBL/GenBank/DDBJ whole genome shotgun (WGS) entry which is preliminary data.</text>
</comment>
<keyword evidence="4" id="KW-1185">Reference proteome</keyword>
<dbReference type="InterPro" id="IPR000408">
    <property type="entry name" value="Reg_chr_condens"/>
</dbReference>
<dbReference type="InterPro" id="IPR009091">
    <property type="entry name" value="RCC1/BLIP-II"/>
</dbReference>